<feature type="coiled-coil region" evidence="1">
    <location>
        <begin position="226"/>
        <end position="267"/>
    </location>
</feature>
<feature type="compositionally biased region" description="Polar residues" evidence="2">
    <location>
        <begin position="432"/>
        <end position="448"/>
    </location>
</feature>
<feature type="compositionally biased region" description="Basic and acidic residues" evidence="2">
    <location>
        <begin position="10"/>
        <end position="22"/>
    </location>
</feature>
<reference evidence="3" key="1">
    <citation type="journal article" date="2021" name="Sci. Rep.">
        <title>Diploid genomic architecture of Nitzschia inconspicua, an elite biomass production diatom.</title>
        <authorList>
            <person name="Oliver A."/>
            <person name="Podell S."/>
            <person name="Pinowska A."/>
            <person name="Traller J.C."/>
            <person name="Smith S.R."/>
            <person name="McClure R."/>
            <person name="Beliaev A."/>
            <person name="Bohutskyi P."/>
            <person name="Hill E.A."/>
            <person name="Rabines A."/>
            <person name="Zheng H."/>
            <person name="Allen L.Z."/>
            <person name="Kuo A."/>
            <person name="Grigoriev I.V."/>
            <person name="Allen A.E."/>
            <person name="Hazlebeck D."/>
            <person name="Allen E.E."/>
        </authorList>
    </citation>
    <scope>NUCLEOTIDE SEQUENCE</scope>
    <source>
        <strain evidence="3">Hildebrandi</strain>
    </source>
</reference>
<comment type="caution">
    <text evidence="3">The sequence shown here is derived from an EMBL/GenBank/DDBJ whole genome shotgun (WGS) entry which is preliminary data.</text>
</comment>
<evidence type="ECO:0000313" key="4">
    <source>
        <dbReference type="Proteomes" id="UP000693970"/>
    </source>
</evidence>
<keyword evidence="4" id="KW-1185">Reference proteome</keyword>
<feature type="compositionally biased region" description="Basic and acidic residues" evidence="2">
    <location>
        <begin position="381"/>
        <end position="392"/>
    </location>
</feature>
<reference evidence="3" key="2">
    <citation type="submission" date="2021-04" db="EMBL/GenBank/DDBJ databases">
        <authorList>
            <person name="Podell S."/>
        </authorList>
    </citation>
    <scope>NUCLEOTIDE SEQUENCE</scope>
    <source>
        <strain evidence="3">Hildebrandi</strain>
    </source>
</reference>
<feature type="compositionally biased region" description="Polar residues" evidence="2">
    <location>
        <begin position="1016"/>
        <end position="1040"/>
    </location>
</feature>
<dbReference type="Proteomes" id="UP000693970">
    <property type="component" value="Unassembled WGS sequence"/>
</dbReference>
<dbReference type="OrthoDB" id="49108at2759"/>
<feature type="compositionally biased region" description="Low complexity" evidence="2">
    <location>
        <begin position="89"/>
        <end position="110"/>
    </location>
</feature>
<feature type="compositionally biased region" description="Low complexity" evidence="2">
    <location>
        <begin position="1339"/>
        <end position="1358"/>
    </location>
</feature>
<feature type="compositionally biased region" description="Basic and acidic residues" evidence="2">
    <location>
        <begin position="305"/>
        <end position="315"/>
    </location>
</feature>
<feature type="compositionally biased region" description="Polar residues" evidence="2">
    <location>
        <begin position="47"/>
        <end position="60"/>
    </location>
</feature>
<feature type="region of interest" description="Disordered" evidence="2">
    <location>
        <begin position="1339"/>
        <end position="1359"/>
    </location>
</feature>
<evidence type="ECO:0000256" key="2">
    <source>
        <dbReference type="SAM" id="MobiDB-lite"/>
    </source>
</evidence>
<feature type="compositionally biased region" description="Basic and acidic residues" evidence="2">
    <location>
        <begin position="471"/>
        <end position="488"/>
    </location>
</feature>
<feature type="compositionally biased region" description="Acidic residues" evidence="2">
    <location>
        <begin position="920"/>
        <end position="929"/>
    </location>
</feature>
<evidence type="ECO:0000313" key="3">
    <source>
        <dbReference type="EMBL" id="KAG7368966.1"/>
    </source>
</evidence>
<feature type="compositionally biased region" description="Acidic residues" evidence="2">
    <location>
        <begin position="337"/>
        <end position="351"/>
    </location>
</feature>
<accession>A0A9K3Q2V2</accession>
<feature type="region of interest" description="Disordered" evidence="2">
    <location>
        <begin position="976"/>
        <end position="1055"/>
    </location>
</feature>
<feature type="compositionally biased region" description="Basic and acidic residues" evidence="2">
    <location>
        <begin position="786"/>
        <end position="799"/>
    </location>
</feature>
<feature type="region of interest" description="Disordered" evidence="2">
    <location>
        <begin position="287"/>
        <end position="488"/>
    </location>
</feature>
<organism evidence="3 4">
    <name type="scientific">Nitzschia inconspicua</name>
    <dbReference type="NCBI Taxonomy" id="303405"/>
    <lineage>
        <taxon>Eukaryota</taxon>
        <taxon>Sar</taxon>
        <taxon>Stramenopiles</taxon>
        <taxon>Ochrophyta</taxon>
        <taxon>Bacillariophyta</taxon>
        <taxon>Bacillariophyceae</taxon>
        <taxon>Bacillariophycidae</taxon>
        <taxon>Bacillariales</taxon>
        <taxon>Bacillariaceae</taxon>
        <taxon>Nitzschia</taxon>
    </lineage>
</organism>
<sequence length="1580" mass="171604">MADYHRHRTGRESESVPFEKESSLSPRKSGRRMTTPKVITHQKSENRMSVTSPKTFQVSTEKGGKRLMSEDEVSSLVHSALLRARQATSSFSPRARSARSPLSQSSASPRGMGEDAGYSPSKNMLPTMVISPKNKSTSGLEVPRDEDIHGPPSLSRRSRRTVYSTPKSKAGESSVYSFDGFHSPQQGEMGNFEVDLSVFSMESTNDGTPLSDEGDDLDLDPTITSVNSSEAIIRRVEEEIANARKAAQEANRRLAGVSANLKDAKAAAAENAAKQAAATEANLELPAKIALGESRNPSPSTNPTKSEEDGSKSELFDSAMDVIGEEFDINESKDETMEIDEIKDDLYDSEDPAITRSVESTDSAVTSADRESSSSLEGPDDERITSSKRPESLDVDLQATNDGIPMSPSEEIDSLLRSSSNDLKDQLAPKVPSSSSRQRTIDVTSIDSIQEGPSEEIKTPKARGKAPSPRGRTDTKTETLDKKAQRDEADLLAMVSIDEASIADEEIRGSRDSAFDDHIENEDLLEWLPIVGSADLPALKNETKFVDEMNLAQKTQTPLEVSTENGADEAPADEIMSNVKNAPLDKAKESQGVETVENKVVDEAKQEPATPSKTARCESTKVTDVASVDTFGEENAPGDELDPMAHKTTEALQPIQHKTATAKEVEDLPACDTVRPPRDEKPQDPLVNSGPKNGVVDEAQQEPATPSKAARCESTKVTDAAAVDTFGEENAPGDELDPMAHKTTEALQPIQHEIATAKEVEDLPVCDTVTPRDEEPQDSLDNSGPEGKERTKSGKKEESMPTDNTTVGKYQGDDDMDIPSSDVFIYQVVSVGSTDAVATDRDPLPIDLSDDGAGQLSGQVLESTLSKQEELVMDEAIEVATEPLEDVVEDQVEQVNRMNASVDSNTDTEEIAENEAQKEIEEEEEPEDFAEQKVEDSKKAEMVETQSGCVDDMTVEKECAMENICVVDGDVDNHKEFIDSTTNEQETVSKEQETQTKGTFSTEKGHEHETQDSDELLSNNSKENTGAKQIETSLEENTPITSPKSATKPPPSPVVSAMHVKGHGPQVLSPSPRQIALVENRRAAQSQVDEARNAMCGESGAPTGLPNPEKEIVRRVKKVKFKQRYPVPPPVKRPLNAAEIIFNNQTPAPKDRLHLSRPKKDLKELLEAAIGDSIQRRSNAFGALKVLSTQKTNKIALVRTKGFLDSTVFAINDNVSSFEDTEAALASRTRAVHVLLNVAEMKDNRFYVFTHPGVADCLVKCMAEDKGEARTIACSVLATLAKTPACREPISQTHKMLDTLSIILKGDEPASFSYNEQSYIQEEKKDYSGDDEASRNVFSNSYSSGSSGSHSSLGSSHNGEARNRARLSACAALVHLSKECSVAQKICSSTTVLFCLVATCNETDNPLHSKCVEILSNLSRFPHNNSILTSFPGLVDSLIKNGNHKNSIDRLWSMRTLQNLSSDPSSKTKLATGTLLELLSVNIMRQQYDEQLAAIAALYNLSTEPGAVVPLTNTKNVVATLVHVAHNPTSPNDVRLMACDTLATLGLWLQTLAGAGTVPDGVEPVPLPTYSTSGWKRWEN</sequence>
<protein>
    <submittedName>
        <fullName evidence="3">Uncharacterized protein</fullName>
    </submittedName>
</protein>
<name>A0A9K3Q2V2_9STRA</name>
<evidence type="ECO:0000256" key="1">
    <source>
        <dbReference type="SAM" id="Coils"/>
    </source>
</evidence>
<feature type="region of interest" description="Disordered" evidence="2">
    <location>
        <begin position="659"/>
        <end position="816"/>
    </location>
</feature>
<feature type="compositionally biased region" description="Polar residues" evidence="2">
    <location>
        <begin position="357"/>
        <end position="366"/>
    </location>
</feature>
<feature type="region of interest" description="Disordered" evidence="2">
    <location>
        <begin position="898"/>
        <end position="942"/>
    </location>
</feature>
<feature type="compositionally biased region" description="Polar residues" evidence="2">
    <location>
        <begin position="295"/>
        <end position="304"/>
    </location>
</feature>
<feature type="region of interest" description="Disordered" evidence="2">
    <location>
        <begin position="203"/>
        <end position="223"/>
    </location>
</feature>
<keyword evidence="1" id="KW-0175">Coiled coil</keyword>
<proteinExistence type="predicted"/>
<gene>
    <name evidence="3" type="ORF">IV203_031709</name>
</gene>
<feature type="region of interest" description="Disordered" evidence="2">
    <location>
        <begin position="1"/>
        <end position="182"/>
    </location>
</feature>
<dbReference type="EMBL" id="JAGRRH010000006">
    <property type="protein sequence ID" value="KAG7368966.1"/>
    <property type="molecule type" value="Genomic_DNA"/>
</dbReference>
<feature type="compositionally biased region" description="Basic and acidic residues" evidence="2">
    <location>
        <begin position="930"/>
        <end position="942"/>
    </location>
</feature>